<dbReference type="Pfam" id="PF18906">
    <property type="entry name" value="Phage_tube_2"/>
    <property type="match status" value="1"/>
</dbReference>
<accession>A0A6J5M357</accession>
<name>A0A6J5M357_9CAUD</name>
<reference evidence="1" key="1">
    <citation type="submission" date="2020-04" db="EMBL/GenBank/DDBJ databases">
        <authorList>
            <person name="Chiriac C."/>
            <person name="Salcher M."/>
            <person name="Ghai R."/>
            <person name="Kavagutti S V."/>
        </authorList>
    </citation>
    <scope>NUCLEOTIDE SEQUENCE</scope>
</reference>
<protein>
    <recommendedName>
        <fullName evidence="2">Major tail protein</fullName>
    </recommendedName>
</protein>
<evidence type="ECO:0008006" key="2">
    <source>
        <dbReference type="Google" id="ProtNLM"/>
    </source>
</evidence>
<organism evidence="1">
    <name type="scientific">uncultured Caudovirales phage</name>
    <dbReference type="NCBI Taxonomy" id="2100421"/>
    <lineage>
        <taxon>Viruses</taxon>
        <taxon>Duplodnaviria</taxon>
        <taxon>Heunggongvirae</taxon>
        <taxon>Uroviricota</taxon>
        <taxon>Caudoviricetes</taxon>
        <taxon>Peduoviridae</taxon>
        <taxon>Maltschvirus</taxon>
        <taxon>Maltschvirus maltsch</taxon>
    </lineage>
</organism>
<dbReference type="InterPro" id="IPR044000">
    <property type="entry name" value="Phage_tube_2"/>
</dbReference>
<sequence>MPFAQGSRSGLSYVKEVTFGTTPATPSLIQLPFTTQSLNLTKERVVGNDIQPDRMVRTDRHGNRSAAGDIVVDLRKGDYDPLLESAFFSTFATNTLKVGTTPAFFSIEDAATDITQFRLFTGMAVSSMAVSIRPNQMVTTTFSMVGRDMTISGTSVDPTKTPSSSNSPFDSYSGTMRIGNAGSTLSTLAVVTGIDFTINNSLAPTFVVGSAITPEMEYGLASVEGTLTAYFDDATLITRFLNETQTALEVSVDDPTGASDYTFLFPRVKFNGADVPVENPQSRIITIPFVALFDSVEGTNLKLTRSV</sequence>
<dbReference type="EMBL" id="LR796352">
    <property type="protein sequence ID" value="CAB4139450.1"/>
    <property type="molecule type" value="Genomic_DNA"/>
</dbReference>
<proteinExistence type="predicted"/>
<evidence type="ECO:0000313" key="1">
    <source>
        <dbReference type="EMBL" id="CAB4139450.1"/>
    </source>
</evidence>
<gene>
    <name evidence="1" type="ORF">UFOVP346_48</name>
</gene>